<accession>A0A3N3DZL2</accession>
<dbReference type="InterPro" id="IPR000917">
    <property type="entry name" value="Sulfatase_N"/>
</dbReference>
<comment type="similarity">
    <text evidence="7">Belongs to the phosphoethanolamine transferase family.</text>
</comment>
<keyword evidence="6 8" id="KW-0472">Membrane</keyword>
<dbReference type="PANTHER" id="PTHR30443">
    <property type="entry name" value="INNER MEMBRANE PROTEIN"/>
    <property type="match status" value="1"/>
</dbReference>
<dbReference type="GO" id="GO:0005886">
    <property type="term" value="C:plasma membrane"/>
    <property type="evidence" value="ECO:0007669"/>
    <property type="project" value="UniProtKB-SubCell"/>
</dbReference>
<feature type="transmembrane region" description="Helical" evidence="8">
    <location>
        <begin position="106"/>
        <end position="124"/>
    </location>
</feature>
<dbReference type="Proteomes" id="UP000278792">
    <property type="component" value="Unassembled WGS sequence"/>
</dbReference>
<keyword evidence="4 8" id="KW-0812">Transmembrane</keyword>
<evidence type="ECO:0000256" key="7">
    <source>
        <dbReference type="ARBA" id="ARBA00038481"/>
    </source>
</evidence>
<keyword evidence="2" id="KW-1003">Cell membrane</keyword>
<evidence type="ECO:0000256" key="3">
    <source>
        <dbReference type="ARBA" id="ARBA00022679"/>
    </source>
</evidence>
<dbReference type="GO" id="GO:0009244">
    <property type="term" value="P:lipopolysaccharide core region biosynthetic process"/>
    <property type="evidence" value="ECO:0007669"/>
    <property type="project" value="TreeGrafter"/>
</dbReference>
<dbReference type="Pfam" id="PF00884">
    <property type="entry name" value="Sulfatase"/>
    <property type="match status" value="1"/>
</dbReference>
<feature type="domain" description="Sulfatase N-terminal" evidence="9">
    <location>
        <begin position="219"/>
        <end position="505"/>
    </location>
</feature>
<feature type="transmembrane region" description="Helical" evidence="8">
    <location>
        <begin position="136"/>
        <end position="156"/>
    </location>
</feature>
<evidence type="ECO:0000259" key="9">
    <source>
        <dbReference type="Pfam" id="PF00884"/>
    </source>
</evidence>
<dbReference type="Gene3D" id="3.40.720.10">
    <property type="entry name" value="Alkaline Phosphatase, subunit A"/>
    <property type="match status" value="1"/>
</dbReference>
<sequence>MNRAQTATIIKTAISLATFTLPILFVMPLSSVFTGIYIMLSLLMVTFAMTLKSRLGNLVKLILIISCIASILSLTVSGGFLATGAFHSILLTNSEEVVGYFQLIDWTLFIPCMFLTLAGLSCFWTTHLPFKASIKATLIVSTLSLAALIPTFKWYVDQETKTQLTESKLNSLYLYQDVPAYNLYRVATLAFIERYRSHIDYGETLPDHFVSAQPHALPQNIIVVIGESSRRASYSLYGSQINATPNLLARSKASAQPMQIVDGAFAPAPNTRESVPRSFSFATTEHQLFTGLSHANLIDVARSIGYHTTWVTTQTLYTRWDSFTAKVATSADKVIHTSDNQNRWHDRDAVEAVKKQLIAKDKNQFIVLHLSGEHADYAIRNGEPVPDKHFEAIKAQLSNQQTISSTELAYLSSIHMTDDLLDNLVSAMFDDATNSLLVYFSDHGEVIGKGHGLQPIQIEEELAIPYLAIGTLANKMARVIDCYRDHRHQLYNNSYFPEVLLSTLGMEVAPPRQSQTFTYYSIQGETEVLPTDFSFTFFHQGDKQCKKSVH</sequence>
<evidence type="ECO:0000256" key="5">
    <source>
        <dbReference type="ARBA" id="ARBA00022989"/>
    </source>
</evidence>
<dbReference type="EMBL" id="RKIK01000031">
    <property type="protein sequence ID" value="ROV59840.1"/>
    <property type="molecule type" value="Genomic_DNA"/>
</dbReference>
<dbReference type="InterPro" id="IPR017850">
    <property type="entry name" value="Alkaline_phosphatase_core_sf"/>
</dbReference>
<name>A0A3N3DZL2_9VIBR</name>
<evidence type="ECO:0000313" key="10">
    <source>
        <dbReference type="EMBL" id="ROV59840.1"/>
    </source>
</evidence>
<dbReference type="CDD" id="cd16017">
    <property type="entry name" value="LptA"/>
    <property type="match status" value="1"/>
</dbReference>
<evidence type="ECO:0000313" key="11">
    <source>
        <dbReference type="Proteomes" id="UP000278792"/>
    </source>
</evidence>
<comment type="caution">
    <text evidence="10">The sequence shown here is derived from an EMBL/GenBank/DDBJ whole genome shotgun (WGS) entry which is preliminary data.</text>
</comment>
<evidence type="ECO:0000256" key="6">
    <source>
        <dbReference type="ARBA" id="ARBA00023136"/>
    </source>
</evidence>
<dbReference type="SUPFAM" id="SSF53649">
    <property type="entry name" value="Alkaline phosphatase-like"/>
    <property type="match status" value="1"/>
</dbReference>
<gene>
    <name evidence="10" type="ORF">EGH82_11800</name>
</gene>
<dbReference type="GO" id="GO:0016776">
    <property type="term" value="F:phosphotransferase activity, phosphate group as acceptor"/>
    <property type="evidence" value="ECO:0007669"/>
    <property type="project" value="TreeGrafter"/>
</dbReference>
<evidence type="ECO:0000256" key="8">
    <source>
        <dbReference type="SAM" id="Phobius"/>
    </source>
</evidence>
<organism evidence="10 11">
    <name type="scientific">Vibrio ponticus</name>
    <dbReference type="NCBI Taxonomy" id="265668"/>
    <lineage>
        <taxon>Bacteria</taxon>
        <taxon>Pseudomonadati</taxon>
        <taxon>Pseudomonadota</taxon>
        <taxon>Gammaproteobacteria</taxon>
        <taxon>Vibrionales</taxon>
        <taxon>Vibrionaceae</taxon>
        <taxon>Vibrio</taxon>
    </lineage>
</organism>
<dbReference type="InterPro" id="IPR040423">
    <property type="entry name" value="PEA_transferase"/>
</dbReference>
<comment type="subcellular location">
    <subcellularLocation>
        <location evidence="1">Cell membrane</location>
        <topology evidence="1">Multi-pass membrane protein</topology>
    </subcellularLocation>
</comment>
<dbReference type="PANTHER" id="PTHR30443:SF4">
    <property type="entry name" value="PHOSPHOETHANOLAMINE TRANSFERASE OPGE-RELATED"/>
    <property type="match status" value="1"/>
</dbReference>
<reference evidence="10 11" key="1">
    <citation type="submission" date="2018-11" db="EMBL/GenBank/DDBJ databases">
        <title>Vibrio ponticus strain CAIM 1751 pathogenic for the snapper Lutjanus guttatus.</title>
        <authorList>
            <person name="Soto-Rodriguez S."/>
            <person name="Lozano-Olvera R."/>
            <person name="Gomez-Gil B."/>
        </authorList>
    </citation>
    <scope>NUCLEOTIDE SEQUENCE [LARGE SCALE GENOMIC DNA]</scope>
    <source>
        <strain evidence="10 11">CAIM 1751</strain>
    </source>
</reference>
<proteinExistence type="inferred from homology"/>
<keyword evidence="5 8" id="KW-1133">Transmembrane helix</keyword>
<dbReference type="InterPro" id="IPR058130">
    <property type="entry name" value="PEA_transf_C"/>
</dbReference>
<feature type="transmembrane region" description="Helical" evidence="8">
    <location>
        <begin position="7"/>
        <end position="26"/>
    </location>
</feature>
<evidence type="ECO:0000256" key="2">
    <source>
        <dbReference type="ARBA" id="ARBA00022475"/>
    </source>
</evidence>
<dbReference type="AlphaFoldDB" id="A0A3N3DZL2"/>
<feature type="transmembrane region" description="Helical" evidence="8">
    <location>
        <begin position="61"/>
        <end position="86"/>
    </location>
</feature>
<feature type="transmembrane region" description="Helical" evidence="8">
    <location>
        <begin position="32"/>
        <end position="49"/>
    </location>
</feature>
<evidence type="ECO:0000256" key="4">
    <source>
        <dbReference type="ARBA" id="ARBA00022692"/>
    </source>
</evidence>
<evidence type="ECO:0000256" key="1">
    <source>
        <dbReference type="ARBA" id="ARBA00004651"/>
    </source>
</evidence>
<protein>
    <submittedName>
        <fullName evidence="10">Phosphoethanolamine transferase</fullName>
    </submittedName>
</protein>
<keyword evidence="3 10" id="KW-0808">Transferase</keyword>